<dbReference type="NCBIfam" id="TIGR01205">
    <property type="entry name" value="D_ala_D_alaTIGR"/>
    <property type="match status" value="1"/>
</dbReference>
<dbReference type="GO" id="GO:0008716">
    <property type="term" value="F:D-alanine-D-alanine ligase activity"/>
    <property type="evidence" value="ECO:0007669"/>
    <property type="project" value="UniProtKB-UniRule"/>
</dbReference>
<feature type="active site" evidence="13">
    <location>
        <position position="14"/>
    </location>
</feature>
<keyword evidence="10 15" id="KW-0464">Manganese</keyword>
<protein>
    <recommendedName>
        <fullName evidence="12">D-alanine--D-alanine ligase</fullName>
        <ecNumber evidence="12">6.3.2.4</ecNumber>
    </recommendedName>
    <alternativeName>
        <fullName evidence="12">D-Ala-D-Ala ligase</fullName>
    </alternativeName>
    <alternativeName>
        <fullName evidence="12">D-alanylalanine synthetase</fullName>
    </alternativeName>
</protein>
<feature type="binding site" evidence="14">
    <location>
        <begin position="185"/>
        <end position="186"/>
    </location>
    <ligand>
        <name>ATP</name>
        <dbReference type="ChEBI" id="CHEBI:30616"/>
    </ligand>
</feature>
<feature type="domain" description="ATP-grasp" evidence="17">
    <location>
        <begin position="139"/>
        <end position="341"/>
    </location>
</feature>
<name>A0A242K6Q9_9ENTE</name>
<feature type="binding site" evidence="15">
    <location>
        <position position="295"/>
    </location>
    <ligand>
        <name>Mg(2+)</name>
        <dbReference type="ChEBI" id="CHEBI:18420"/>
        <label>1</label>
    </ligand>
</feature>
<feature type="binding site" evidence="15">
    <location>
        <position position="310"/>
    </location>
    <ligand>
        <name>Mg(2+)</name>
        <dbReference type="ChEBI" id="CHEBI:18420"/>
        <label>2</label>
    </ligand>
</feature>
<dbReference type="GO" id="GO:0005524">
    <property type="term" value="F:ATP binding"/>
    <property type="evidence" value="ECO:0007669"/>
    <property type="project" value="UniProtKB-UniRule"/>
</dbReference>
<dbReference type="HAMAP" id="MF_00047">
    <property type="entry name" value="Dala_Dala_lig"/>
    <property type="match status" value="1"/>
</dbReference>
<keyword evidence="4 15" id="KW-0479">Metal-binding</keyword>
<keyword evidence="5 14" id="KW-0547">Nucleotide-binding</keyword>
<dbReference type="NCBIfam" id="NF002528">
    <property type="entry name" value="PRK01966.1-4"/>
    <property type="match status" value="1"/>
</dbReference>
<dbReference type="Gene3D" id="3.40.50.20">
    <property type="match status" value="1"/>
</dbReference>
<feature type="active site" evidence="13">
    <location>
        <position position="185"/>
    </location>
</feature>
<evidence type="ECO:0000256" key="7">
    <source>
        <dbReference type="ARBA" id="ARBA00022842"/>
    </source>
</evidence>
<evidence type="ECO:0000256" key="9">
    <source>
        <dbReference type="ARBA" id="ARBA00022984"/>
    </source>
</evidence>
<dbReference type="InterPro" id="IPR011127">
    <property type="entry name" value="Dala_Dala_lig_N"/>
</dbReference>
<evidence type="ECO:0000256" key="15">
    <source>
        <dbReference type="PIRSR" id="PIRSR039102-3"/>
    </source>
</evidence>
<dbReference type="InterPro" id="IPR013815">
    <property type="entry name" value="ATP_grasp_subdomain_1"/>
</dbReference>
<feature type="binding site" evidence="14">
    <location>
        <begin position="307"/>
        <end position="308"/>
    </location>
    <ligand>
        <name>ATP</name>
        <dbReference type="ChEBI" id="CHEBI:30616"/>
    </ligand>
</feature>
<dbReference type="Gene3D" id="3.30.1490.20">
    <property type="entry name" value="ATP-grasp fold, A domain"/>
    <property type="match status" value="1"/>
</dbReference>
<feature type="binding site" evidence="15">
    <location>
        <position position="308"/>
    </location>
    <ligand>
        <name>Mg(2+)</name>
        <dbReference type="ChEBI" id="CHEBI:18420"/>
        <label>1</label>
    </ligand>
</feature>
<evidence type="ECO:0000313" key="20">
    <source>
        <dbReference type="Proteomes" id="UP000195141"/>
    </source>
</evidence>
<reference evidence="18" key="1">
    <citation type="submission" date="2017-05" db="EMBL/GenBank/DDBJ databases">
        <title>The Genome Sequence of Enterococcus sp. 9E7_DIV0242.</title>
        <authorList>
            <consortium name="The Broad Institute Genomics Platform"/>
            <consortium name="The Broad Institute Genomic Center for Infectious Diseases"/>
            <person name="Earl A."/>
            <person name="Manson A."/>
            <person name="Schwartman J."/>
            <person name="Gilmore M."/>
            <person name="Abouelleil A."/>
            <person name="Cao P."/>
            <person name="Chapman S."/>
            <person name="Cusick C."/>
            <person name="Shea T."/>
            <person name="Young S."/>
            <person name="Neafsey D."/>
            <person name="Nusbaum C."/>
            <person name="Birren B."/>
        </authorList>
    </citation>
    <scope>NUCLEOTIDE SEQUENCE [LARGE SCALE GENOMIC DNA]</scope>
    <source>
        <strain evidence="18">9E7_DIV0242</strain>
    </source>
</reference>
<keyword evidence="8 12" id="KW-0133">Cell shape</keyword>
<dbReference type="AlphaFoldDB" id="A0A242K6Q9"/>
<evidence type="ECO:0000256" key="16">
    <source>
        <dbReference type="PROSITE-ProRule" id="PRU00409"/>
    </source>
</evidence>
<gene>
    <name evidence="12" type="primary">ddl</name>
    <name evidence="18" type="ORF">A5888_002216</name>
    <name evidence="19" type="ORF">A5888_004093</name>
</gene>
<evidence type="ECO:0000256" key="10">
    <source>
        <dbReference type="ARBA" id="ARBA00023211"/>
    </source>
</evidence>
<dbReference type="Gene3D" id="3.30.470.20">
    <property type="entry name" value="ATP-grasp fold, B domain"/>
    <property type="match status" value="1"/>
</dbReference>
<dbReference type="PIRSF" id="PIRSF039102">
    <property type="entry name" value="Ddl/VanB"/>
    <property type="match status" value="1"/>
</dbReference>
<dbReference type="UniPathway" id="UPA00219"/>
<evidence type="ECO:0000313" key="19">
    <source>
        <dbReference type="EMBL" id="WYJ92320.1"/>
    </source>
</evidence>
<keyword evidence="6 16" id="KW-0067">ATP-binding</keyword>
<dbReference type="OrthoDB" id="9813261at2"/>
<dbReference type="EMBL" id="CP147247">
    <property type="protein sequence ID" value="WYJ92320.1"/>
    <property type="molecule type" value="Genomic_DNA"/>
</dbReference>
<keyword evidence="12" id="KW-0963">Cytoplasm</keyword>
<feature type="binding site" evidence="14">
    <location>
        <begin position="177"/>
        <end position="179"/>
    </location>
    <ligand>
        <name>ATP</name>
        <dbReference type="ChEBI" id="CHEBI:30616"/>
    </ligand>
</feature>
<dbReference type="EC" id="6.3.2.4" evidence="12"/>
<keyword evidence="9 12" id="KW-0573">Peptidoglycan synthesis</keyword>
<organism evidence="18">
    <name type="scientific">Candidatus Enterococcus clewellii</name>
    <dbReference type="NCBI Taxonomy" id="1834193"/>
    <lineage>
        <taxon>Bacteria</taxon>
        <taxon>Bacillati</taxon>
        <taxon>Bacillota</taxon>
        <taxon>Bacilli</taxon>
        <taxon>Lactobacillales</taxon>
        <taxon>Enterococcaceae</taxon>
        <taxon>Enterococcus</taxon>
    </lineage>
</organism>
<evidence type="ECO:0000256" key="8">
    <source>
        <dbReference type="ARBA" id="ARBA00022960"/>
    </source>
</evidence>
<evidence type="ECO:0000313" key="18">
    <source>
        <dbReference type="EMBL" id="OTP16002.1"/>
    </source>
</evidence>
<dbReference type="InterPro" id="IPR011095">
    <property type="entry name" value="Dala_Dala_lig_C"/>
</dbReference>
<dbReference type="GO" id="GO:0005829">
    <property type="term" value="C:cytosol"/>
    <property type="evidence" value="ECO:0007669"/>
    <property type="project" value="TreeGrafter"/>
</dbReference>
<dbReference type="PANTHER" id="PTHR23132:SF25">
    <property type="entry name" value="D-ALANINE--D-ALANINE LIGASE A"/>
    <property type="match status" value="1"/>
</dbReference>
<comment type="similarity">
    <text evidence="2 12">Belongs to the D-alanine--D-alanine ligase family.</text>
</comment>
<dbReference type="GO" id="GO:0009252">
    <property type="term" value="P:peptidoglycan biosynthetic process"/>
    <property type="evidence" value="ECO:0007669"/>
    <property type="project" value="UniProtKB-UniRule"/>
</dbReference>
<dbReference type="PROSITE" id="PS50975">
    <property type="entry name" value="ATP_GRASP"/>
    <property type="match status" value="1"/>
</dbReference>
<dbReference type="InterPro" id="IPR005905">
    <property type="entry name" value="D_ala_D_ala"/>
</dbReference>
<evidence type="ECO:0000256" key="3">
    <source>
        <dbReference type="ARBA" id="ARBA00022598"/>
    </source>
</evidence>
<evidence type="ECO:0000256" key="5">
    <source>
        <dbReference type="ARBA" id="ARBA00022741"/>
    </source>
</evidence>
<accession>A0A242K6Q9</accession>
<dbReference type="RefSeq" id="WP_086349273.1">
    <property type="nucleotide sequence ID" value="NZ_CP147247.1"/>
</dbReference>
<evidence type="ECO:0000256" key="13">
    <source>
        <dbReference type="PIRSR" id="PIRSR039102-1"/>
    </source>
</evidence>
<evidence type="ECO:0000259" key="17">
    <source>
        <dbReference type="PROSITE" id="PS50975"/>
    </source>
</evidence>
<evidence type="ECO:0000256" key="6">
    <source>
        <dbReference type="ARBA" id="ARBA00022840"/>
    </source>
</evidence>
<feature type="binding site" evidence="15">
    <location>
        <position position="308"/>
    </location>
    <ligand>
        <name>Mg(2+)</name>
        <dbReference type="ChEBI" id="CHEBI:18420"/>
        <label>2</label>
    </ligand>
</feature>
<dbReference type="GO" id="GO:0071555">
    <property type="term" value="P:cell wall organization"/>
    <property type="evidence" value="ECO:0007669"/>
    <property type="project" value="UniProtKB-KW"/>
</dbReference>
<evidence type="ECO:0000256" key="14">
    <source>
        <dbReference type="PIRSR" id="PIRSR039102-2"/>
    </source>
</evidence>
<reference evidence="19" key="3">
    <citation type="submission" date="2024-03" db="EMBL/GenBank/DDBJ databases">
        <title>The Genome Sequence of Enterococcus sp. DIV0242b.</title>
        <authorList>
            <consortium name="The Broad Institute Genomics Platform"/>
            <consortium name="The Broad Institute Microbial Omics Core"/>
            <consortium name="The Broad Institute Genomic Center for Infectious Diseases"/>
            <person name="Earl A."/>
            <person name="Manson A."/>
            <person name="Gilmore M."/>
            <person name="Schwartman J."/>
            <person name="Shea T."/>
            <person name="Abouelleil A."/>
            <person name="Cao P."/>
            <person name="Chapman S."/>
            <person name="Cusick C."/>
            <person name="Young S."/>
            <person name="Neafsey D."/>
            <person name="Nusbaum C."/>
            <person name="Birren B."/>
        </authorList>
    </citation>
    <scope>NUCLEOTIDE SEQUENCE</scope>
    <source>
        <strain evidence="19">9E7_DIV0242</strain>
    </source>
</reference>
<feature type="binding site" evidence="14">
    <location>
        <position position="135"/>
    </location>
    <ligand>
        <name>ATP</name>
        <dbReference type="ChEBI" id="CHEBI:30616"/>
    </ligand>
</feature>
<comment type="catalytic activity">
    <reaction evidence="12">
        <text>2 D-alanine + ATP = D-alanyl-D-alanine + ADP + phosphate + H(+)</text>
        <dbReference type="Rhea" id="RHEA:11224"/>
        <dbReference type="ChEBI" id="CHEBI:15378"/>
        <dbReference type="ChEBI" id="CHEBI:30616"/>
        <dbReference type="ChEBI" id="CHEBI:43474"/>
        <dbReference type="ChEBI" id="CHEBI:57416"/>
        <dbReference type="ChEBI" id="CHEBI:57822"/>
        <dbReference type="ChEBI" id="CHEBI:456216"/>
        <dbReference type="EC" id="6.3.2.4"/>
    </reaction>
</comment>
<keyword evidence="7 15" id="KW-0460">Magnesium</keyword>
<sequence length="348" mass="39332">MKKIAVLFGGKSSEYEVSLKSAFAVLEALDSKKYDIIKIGITRTGDWYHFTGENESICMDLWQQVEVCQKVSPIIGGEQHGFLLQETNQLLQVDILFPILHGEFVEDGCLQGVFEWMELPYVGCKTAASAVCMNKEMTHRFANSIGIKTTPSIRCDTHNLDVQEIHRFIQKEQFPVFIKPLRGGSSKGINRLTEMAQLPQAIEAVKEVDTQFVIEKSVDGFEVGCGILGNDELIIGAVDEIELAEGFFDYTEKYQMLSSSIHLPARISEDMKREVCYQAERLYRLLGCQGLARVDFFISREGELMLNEINTMPGFTDNSRYPSMLKAKGYSYSELLDRLIELAEEAEK</sequence>
<dbReference type="PROSITE" id="PS00844">
    <property type="entry name" value="DALA_DALA_LIGASE_2"/>
    <property type="match status" value="1"/>
</dbReference>
<evidence type="ECO:0000256" key="2">
    <source>
        <dbReference type="ARBA" id="ARBA00010871"/>
    </source>
</evidence>
<dbReference type="InterPro" id="IPR016185">
    <property type="entry name" value="PreATP-grasp_dom_sf"/>
</dbReference>
<comment type="cofactor">
    <cofactor evidence="15">
        <name>Mg(2+)</name>
        <dbReference type="ChEBI" id="CHEBI:18420"/>
    </cofactor>
    <cofactor evidence="15">
        <name>Mn(2+)</name>
        <dbReference type="ChEBI" id="CHEBI:29035"/>
    </cofactor>
    <text evidence="15">Binds 2 magnesium or manganese ions per subunit.</text>
</comment>
<evidence type="ECO:0000256" key="11">
    <source>
        <dbReference type="ARBA" id="ARBA00023316"/>
    </source>
</evidence>
<dbReference type="EMBL" id="NGMM01000003">
    <property type="protein sequence ID" value="OTP16002.1"/>
    <property type="molecule type" value="Genomic_DNA"/>
</dbReference>
<dbReference type="Pfam" id="PF07478">
    <property type="entry name" value="Dala_Dala_lig_C"/>
    <property type="match status" value="1"/>
</dbReference>
<comment type="cofactor">
    <cofactor evidence="1">
        <name>Mn(2+)</name>
        <dbReference type="ChEBI" id="CHEBI:29035"/>
    </cofactor>
</comment>
<proteinExistence type="inferred from homology"/>
<evidence type="ECO:0000256" key="12">
    <source>
        <dbReference type="HAMAP-Rule" id="MF_00047"/>
    </source>
</evidence>
<reference evidence="19" key="2">
    <citation type="submission" date="2017-05" db="EMBL/GenBank/DDBJ databases">
        <authorList>
            <consortium name="The Broad Institute Genomics Platform"/>
            <consortium name="The Broad Institute Genomic Center for Infectious Diseases"/>
            <person name="Earl A."/>
            <person name="Manson A."/>
            <person name="Schwartman J."/>
            <person name="Gilmore M."/>
            <person name="Abouelleil A."/>
            <person name="Cao P."/>
            <person name="Chapman S."/>
            <person name="Cusick C."/>
            <person name="Shea T."/>
            <person name="Young S."/>
            <person name="Neafsey D."/>
            <person name="Nusbaum C."/>
            <person name="Birren B."/>
        </authorList>
    </citation>
    <scope>NUCLEOTIDE SEQUENCE</scope>
    <source>
        <strain evidence="19">9E7_DIV0242</strain>
    </source>
</reference>
<evidence type="ECO:0000256" key="1">
    <source>
        <dbReference type="ARBA" id="ARBA00001936"/>
    </source>
</evidence>
<keyword evidence="20" id="KW-1185">Reference proteome</keyword>
<feature type="binding site" evidence="14">
    <location>
        <begin position="215"/>
        <end position="222"/>
    </location>
    <ligand>
        <name>ATP</name>
        <dbReference type="ChEBI" id="CHEBI:30616"/>
    </ligand>
</feature>
<dbReference type="GO" id="GO:0046872">
    <property type="term" value="F:metal ion binding"/>
    <property type="evidence" value="ECO:0007669"/>
    <property type="project" value="UniProtKB-KW"/>
</dbReference>
<dbReference type="PANTHER" id="PTHR23132">
    <property type="entry name" value="D-ALANINE--D-ALANINE LIGASE"/>
    <property type="match status" value="1"/>
</dbReference>
<feature type="active site" evidence="13">
    <location>
        <position position="319"/>
    </location>
</feature>
<dbReference type="SUPFAM" id="SSF56059">
    <property type="entry name" value="Glutathione synthetase ATP-binding domain-like"/>
    <property type="match status" value="1"/>
</dbReference>
<keyword evidence="11 12" id="KW-0961">Cell wall biogenesis/degradation</keyword>
<comment type="subcellular location">
    <subcellularLocation>
        <location evidence="12">Cytoplasm</location>
    </subcellularLocation>
</comment>
<dbReference type="GO" id="GO:0008360">
    <property type="term" value="P:regulation of cell shape"/>
    <property type="evidence" value="ECO:0007669"/>
    <property type="project" value="UniProtKB-KW"/>
</dbReference>
<dbReference type="SUPFAM" id="SSF52440">
    <property type="entry name" value="PreATP-grasp domain"/>
    <property type="match status" value="1"/>
</dbReference>
<comment type="function">
    <text evidence="12">Cell wall formation.</text>
</comment>
<keyword evidence="3 12" id="KW-0436">Ligase</keyword>
<comment type="pathway">
    <text evidence="12">Cell wall biogenesis; peptidoglycan biosynthesis.</text>
</comment>
<dbReference type="Proteomes" id="UP000195141">
    <property type="component" value="Chromosome"/>
</dbReference>
<dbReference type="InterPro" id="IPR000291">
    <property type="entry name" value="D-Ala_lig_Van_CS"/>
</dbReference>
<evidence type="ECO:0000256" key="4">
    <source>
        <dbReference type="ARBA" id="ARBA00022723"/>
    </source>
</evidence>
<dbReference type="Pfam" id="PF01820">
    <property type="entry name" value="Dala_Dala_lig_N"/>
    <property type="match status" value="1"/>
</dbReference>
<dbReference type="InterPro" id="IPR011761">
    <property type="entry name" value="ATP-grasp"/>
</dbReference>